<keyword evidence="3" id="KW-1185">Reference proteome</keyword>
<evidence type="ECO:0000259" key="1">
    <source>
        <dbReference type="Pfam" id="PF11790"/>
    </source>
</evidence>
<dbReference type="GO" id="GO:0071966">
    <property type="term" value="P:fungal-type cell wall polysaccharide metabolic process"/>
    <property type="evidence" value="ECO:0007669"/>
    <property type="project" value="TreeGrafter"/>
</dbReference>
<dbReference type="InterPro" id="IPR053183">
    <property type="entry name" value="ASL1"/>
</dbReference>
<name>A0A0G2ENR4_PHACM</name>
<dbReference type="OrthoDB" id="43654at2759"/>
<reference evidence="2 3" key="1">
    <citation type="submission" date="2015-05" db="EMBL/GenBank/DDBJ databases">
        <title>Distinctive expansion of gene families associated with plant cell wall degradation and secondary metabolism in the genomes of grapevine trunk pathogens.</title>
        <authorList>
            <person name="Lawrence D.P."/>
            <person name="Travadon R."/>
            <person name="Rolshausen P.E."/>
            <person name="Baumgartner K."/>
        </authorList>
    </citation>
    <scope>NUCLEOTIDE SEQUENCE [LARGE SCALE GENOMIC DNA]</scope>
    <source>
        <strain evidence="2">UCRPC4</strain>
    </source>
</reference>
<organism evidence="2 3">
    <name type="scientific">Phaeomoniella chlamydospora</name>
    <name type="common">Phaeoacremonium chlamydosporum</name>
    <dbReference type="NCBI Taxonomy" id="158046"/>
    <lineage>
        <taxon>Eukaryota</taxon>
        <taxon>Fungi</taxon>
        <taxon>Dikarya</taxon>
        <taxon>Ascomycota</taxon>
        <taxon>Pezizomycotina</taxon>
        <taxon>Eurotiomycetes</taxon>
        <taxon>Chaetothyriomycetidae</taxon>
        <taxon>Phaeomoniellales</taxon>
        <taxon>Phaeomoniellaceae</taxon>
        <taxon>Phaeomoniella</taxon>
    </lineage>
</organism>
<proteinExistence type="predicted"/>
<dbReference type="InterPro" id="IPR017853">
    <property type="entry name" value="GH"/>
</dbReference>
<dbReference type="Pfam" id="PF11790">
    <property type="entry name" value="Glyco_hydro_cc"/>
    <property type="match status" value="1"/>
</dbReference>
<gene>
    <name evidence="2" type="ORF">UCRPC4_g02762</name>
</gene>
<dbReference type="PANTHER" id="PTHR34154">
    <property type="entry name" value="ALKALI-SENSITIVE LINKAGE PROTEIN 1"/>
    <property type="match status" value="1"/>
</dbReference>
<evidence type="ECO:0000313" key="2">
    <source>
        <dbReference type="EMBL" id="KKY23949.1"/>
    </source>
</evidence>
<dbReference type="InterPro" id="IPR024655">
    <property type="entry name" value="Asl1_glyco_hydro_catalytic"/>
</dbReference>
<comment type="caution">
    <text evidence="2">The sequence shown here is derived from an EMBL/GenBank/DDBJ whole genome shotgun (WGS) entry which is preliminary data.</text>
</comment>
<reference evidence="2 3" key="2">
    <citation type="submission" date="2015-05" db="EMBL/GenBank/DDBJ databases">
        <authorList>
            <person name="Morales-Cruz A."/>
            <person name="Amrine K.C."/>
            <person name="Cantu D."/>
        </authorList>
    </citation>
    <scope>NUCLEOTIDE SEQUENCE [LARGE SCALE GENOMIC DNA]</scope>
    <source>
        <strain evidence="2">UCRPC4</strain>
    </source>
</reference>
<protein>
    <submittedName>
        <fullName evidence="2">Uncharacterized serine-rich protein</fullName>
    </submittedName>
</protein>
<dbReference type="AlphaFoldDB" id="A0A0G2ENR4"/>
<dbReference type="PANTHER" id="PTHR34154:SF10">
    <property type="entry name" value="ASL1-LIKE GLYCOSYL HYDROLASE CATALYTIC DOMAIN-CONTAINING PROTEIN"/>
    <property type="match status" value="1"/>
</dbReference>
<dbReference type="EMBL" id="LCWF01000064">
    <property type="protein sequence ID" value="KKY23949.1"/>
    <property type="molecule type" value="Genomic_DNA"/>
</dbReference>
<sequence>MLWSDATDLTSVWSSNVASLGGSSATPYILGFNEPDLSTQANMTVSEAVSAWLTYIEPLSSQGYKLGAPAVTNGGSPMGLTWLSSFLEQCSTCTIDFIPIHWYDSATNFYYFKAYMQEAHQVAGDDRPLWITEFQAYGSEDEQITFLETVMPWLDSLTWIQRYAWFGVFQDNLVSADGSVMTPLGQVYRDYYNTTVSSIFS</sequence>
<evidence type="ECO:0000313" key="3">
    <source>
        <dbReference type="Proteomes" id="UP000053317"/>
    </source>
</evidence>
<dbReference type="Gene3D" id="3.20.20.80">
    <property type="entry name" value="Glycosidases"/>
    <property type="match status" value="1"/>
</dbReference>
<dbReference type="Proteomes" id="UP000053317">
    <property type="component" value="Unassembled WGS sequence"/>
</dbReference>
<feature type="domain" description="Asl1-like glycosyl hydrolase catalytic" evidence="1">
    <location>
        <begin position="1"/>
        <end position="188"/>
    </location>
</feature>
<dbReference type="GO" id="GO:0009277">
    <property type="term" value="C:fungal-type cell wall"/>
    <property type="evidence" value="ECO:0007669"/>
    <property type="project" value="TreeGrafter"/>
</dbReference>
<accession>A0A0G2ENR4</accession>
<dbReference type="SUPFAM" id="SSF51445">
    <property type="entry name" value="(Trans)glycosidases"/>
    <property type="match status" value="1"/>
</dbReference>